<feature type="region of interest" description="Disordered" evidence="1">
    <location>
        <begin position="266"/>
        <end position="286"/>
    </location>
</feature>
<reference evidence="2 3" key="1">
    <citation type="submission" date="2014-02" db="EMBL/GenBank/DDBJ databases">
        <title>The small core and large imbalanced accessory genome model reveals a collaborative survival strategy of Sorangium cellulosum strains in nature.</title>
        <authorList>
            <person name="Han K."/>
            <person name="Peng R."/>
            <person name="Blom J."/>
            <person name="Li Y.-Z."/>
        </authorList>
    </citation>
    <scope>NUCLEOTIDE SEQUENCE [LARGE SCALE GENOMIC DNA]</scope>
    <source>
        <strain evidence="2 3">So0157-18</strain>
    </source>
</reference>
<protein>
    <submittedName>
        <fullName evidence="2">Uncharacterized protein</fullName>
    </submittedName>
</protein>
<feature type="region of interest" description="Disordered" evidence="1">
    <location>
        <begin position="1"/>
        <end position="42"/>
    </location>
</feature>
<accession>A0A150PL90</accession>
<name>A0A150PL90_SORCE</name>
<gene>
    <name evidence="2" type="ORF">BE04_16060</name>
</gene>
<proteinExistence type="predicted"/>
<evidence type="ECO:0000313" key="3">
    <source>
        <dbReference type="Proteomes" id="UP000075604"/>
    </source>
</evidence>
<evidence type="ECO:0000313" key="2">
    <source>
        <dbReference type="EMBL" id="KYF56442.1"/>
    </source>
</evidence>
<sequence>MPLKRTVKNTSKPTSPKPSSSGKTPVSRTKRPAAQPHDPTSDEALLALNPTYAAGPDIPVSVAERELTSLARLAHAHAARLARIGIDSDKVALLARFARRLGALEKAWQKARGAVQLTSAQRRLRDDAEALDAKLVAGGRWGCRNDPAAQAELSRIADGSGLADTIQDLRDLVDFWSDHESALGVTDITRKDLERARALADALEDAAANEASDASAAHALELRNRAFWAADKLAKEIREGGRYAFRDQPKLAARFVSRHRATLNRRSRLKAKKAETDALSEQTAGI</sequence>
<organism evidence="2 3">
    <name type="scientific">Sorangium cellulosum</name>
    <name type="common">Polyangium cellulosum</name>
    <dbReference type="NCBI Taxonomy" id="56"/>
    <lineage>
        <taxon>Bacteria</taxon>
        <taxon>Pseudomonadati</taxon>
        <taxon>Myxococcota</taxon>
        <taxon>Polyangia</taxon>
        <taxon>Polyangiales</taxon>
        <taxon>Polyangiaceae</taxon>
        <taxon>Sorangium</taxon>
    </lineage>
</organism>
<comment type="caution">
    <text evidence="2">The sequence shown here is derived from an EMBL/GenBank/DDBJ whole genome shotgun (WGS) entry which is preliminary data.</text>
</comment>
<evidence type="ECO:0000256" key="1">
    <source>
        <dbReference type="SAM" id="MobiDB-lite"/>
    </source>
</evidence>
<dbReference type="Proteomes" id="UP000075604">
    <property type="component" value="Unassembled WGS sequence"/>
</dbReference>
<feature type="compositionally biased region" description="Low complexity" evidence="1">
    <location>
        <begin position="8"/>
        <end position="27"/>
    </location>
</feature>
<dbReference type="EMBL" id="JELX01002129">
    <property type="protein sequence ID" value="KYF56442.1"/>
    <property type="molecule type" value="Genomic_DNA"/>
</dbReference>
<dbReference type="AlphaFoldDB" id="A0A150PL90"/>